<evidence type="ECO:0000313" key="1">
    <source>
        <dbReference type="EMBL" id="KDR24463.1"/>
    </source>
</evidence>
<sequence length="45" mass="5141">MLRASYLQQRGTSGTQLGIFVLLSEEDLLRSLTCYNWCLSLPVYT</sequence>
<dbReference type="AlphaFoldDB" id="A0A067RN28"/>
<dbReference type="Proteomes" id="UP000027135">
    <property type="component" value="Unassembled WGS sequence"/>
</dbReference>
<protein>
    <submittedName>
        <fullName evidence="1">Uncharacterized protein</fullName>
    </submittedName>
</protein>
<accession>A0A067RN28</accession>
<keyword evidence="2" id="KW-1185">Reference proteome</keyword>
<gene>
    <name evidence="1" type="ORF">L798_00113</name>
</gene>
<proteinExistence type="predicted"/>
<dbReference type="EMBL" id="KK852411">
    <property type="protein sequence ID" value="KDR24463.1"/>
    <property type="molecule type" value="Genomic_DNA"/>
</dbReference>
<evidence type="ECO:0000313" key="2">
    <source>
        <dbReference type="Proteomes" id="UP000027135"/>
    </source>
</evidence>
<dbReference type="InParanoid" id="A0A067RN28"/>
<name>A0A067RN28_ZOONE</name>
<organism evidence="1 2">
    <name type="scientific">Zootermopsis nevadensis</name>
    <name type="common">Dampwood termite</name>
    <dbReference type="NCBI Taxonomy" id="136037"/>
    <lineage>
        <taxon>Eukaryota</taxon>
        <taxon>Metazoa</taxon>
        <taxon>Ecdysozoa</taxon>
        <taxon>Arthropoda</taxon>
        <taxon>Hexapoda</taxon>
        <taxon>Insecta</taxon>
        <taxon>Pterygota</taxon>
        <taxon>Neoptera</taxon>
        <taxon>Polyneoptera</taxon>
        <taxon>Dictyoptera</taxon>
        <taxon>Blattodea</taxon>
        <taxon>Blattoidea</taxon>
        <taxon>Termitoidae</taxon>
        <taxon>Termopsidae</taxon>
        <taxon>Zootermopsis</taxon>
    </lineage>
</organism>
<reference evidence="1 2" key="1">
    <citation type="journal article" date="2014" name="Nat. Commun.">
        <title>Molecular traces of alternative social organization in a termite genome.</title>
        <authorList>
            <person name="Terrapon N."/>
            <person name="Li C."/>
            <person name="Robertson H.M."/>
            <person name="Ji L."/>
            <person name="Meng X."/>
            <person name="Booth W."/>
            <person name="Chen Z."/>
            <person name="Childers C.P."/>
            <person name="Glastad K.M."/>
            <person name="Gokhale K."/>
            <person name="Gowin J."/>
            <person name="Gronenberg W."/>
            <person name="Hermansen R.A."/>
            <person name="Hu H."/>
            <person name="Hunt B.G."/>
            <person name="Huylmans A.K."/>
            <person name="Khalil S.M."/>
            <person name="Mitchell R.D."/>
            <person name="Munoz-Torres M.C."/>
            <person name="Mustard J.A."/>
            <person name="Pan H."/>
            <person name="Reese J.T."/>
            <person name="Scharf M.E."/>
            <person name="Sun F."/>
            <person name="Vogel H."/>
            <person name="Xiao J."/>
            <person name="Yang W."/>
            <person name="Yang Z."/>
            <person name="Yang Z."/>
            <person name="Zhou J."/>
            <person name="Zhu J."/>
            <person name="Brent C.S."/>
            <person name="Elsik C.G."/>
            <person name="Goodisman M.A."/>
            <person name="Liberles D.A."/>
            <person name="Roe R.M."/>
            <person name="Vargo E.L."/>
            <person name="Vilcinskas A."/>
            <person name="Wang J."/>
            <person name="Bornberg-Bauer E."/>
            <person name="Korb J."/>
            <person name="Zhang G."/>
            <person name="Liebig J."/>
        </authorList>
    </citation>
    <scope>NUCLEOTIDE SEQUENCE [LARGE SCALE GENOMIC DNA]</scope>
    <source>
        <tissue evidence="1">Whole organism</tissue>
    </source>
</reference>